<organism evidence="2">
    <name type="scientific">Aphanomyces invadans</name>
    <dbReference type="NCBI Taxonomy" id="157072"/>
    <lineage>
        <taxon>Eukaryota</taxon>
        <taxon>Sar</taxon>
        <taxon>Stramenopiles</taxon>
        <taxon>Oomycota</taxon>
        <taxon>Saprolegniomycetes</taxon>
        <taxon>Saprolegniales</taxon>
        <taxon>Verrucalvaceae</taxon>
        <taxon>Aphanomyces</taxon>
    </lineage>
</organism>
<evidence type="ECO:0000313" key="2">
    <source>
        <dbReference type="EMBL" id="ETV93502.1"/>
    </source>
</evidence>
<dbReference type="AlphaFoldDB" id="A0A024TJJ6"/>
<feature type="compositionally biased region" description="Polar residues" evidence="1">
    <location>
        <begin position="12"/>
        <end position="25"/>
    </location>
</feature>
<evidence type="ECO:0000256" key="1">
    <source>
        <dbReference type="SAM" id="MobiDB-lite"/>
    </source>
</evidence>
<gene>
    <name evidence="2" type="ORF">H310_12545</name>
</gene>
<dbReference type="RefSeq" id="XP_008877844.1">
    <property type="nucleotide sequence ID" value="XM_008879622.1"/>
</dbReference>
<dbReference type="VEuPathDB" id="FungiDB:H310_12545"/>
<dbReference type="EMBL" id="KI913991">
    <property type="protein sequence ID" value="ETV93502.1"/>
    <property type="molecule type" value="Genomic_DNA"/>
</dbReference>
<sequence>MYVSAAKGAASFSMQSLLNPSSEYPPSNKEDMSSHPPHTVRSYPQPPVLVPPLRPLHALPPKPENRASSDRKRRHEKAKARYNEEMADLHDKYTSLELQLTELETNKRMKIEGQAQSTWEGFARRQAWQRQQSMKENARLKSRLEMQMTIIRDLQAVLTNQPLLLESSILGPAEIPFVHLTEDSRERKLAVDSIMQAQLSRMQVVFAENGMLRSLNTWKQVAVRFDECTKELVFEMSLSFIFNVPINELCAGLNTAITVRSDYSEYSNGSTKVPPPLHSSFLVKSELVDFCVNICQIHLIPPWLDLVITMNCDIFLIMMDSDDMISHKTNLFFYCS</sequence>
<accession>A0A024TJJ6</accession>
<protein>
    <submittedName>
        <fullName evidence="2">Uncharacterized protein</fullName>
    </submittedName>
</protein>
<reference evidence="2" key="1">
    <citation type="submission" date="2013-12" db="EMBL/GenBank/DDBJ databases">
        <title>The Genome Sequence of Aphanomyces invadans NJM9701.</title>
        <authorList>
            <consortium name="The Broad Institute Genomics Platform"/>
            <person name="Russ C."/>
            <person name="Tyler B."/>
            <person name="van West P."/>
            <person name="Dieguez-Uribeondo J."/>
            <person name="Young S.K."/>
            <person name="Zeng Q."/>
            <person name="Gargeya S."/>
            <person name="Fitzgerald M."/>
            <person name="Abouelleil A."/>
            <person name="Alvarado L."/>
            <person name="Chapman S.B."/>
            <person name="Gainer-Dewar J."/>
            <person name="Goldberg J."/>
            <person name="Griggs A."/>
            <person name="Gujja S."/>
            <person name="Hansen M."/>
            <person name="Howarth C."/>
            <person name="Imamovic A."/>
            <person name="Ireland A."/>
            <person name="Larimer J."/>
            <person name="McCowan C."/>
            <person name="Murphy C."/>
            <person name="Pearson M."/>
            <person name="Poon T.W."/>
            <person name="Priest M."/>
            <person name="Roberts A."/>
            <person name="Saif S."/>
            <person name="Shea T."/>
            <person name="Sykes S."/>
            <person name="Wortman J."/>
            <person name="Nusbaum C."/>
            <person name="Birren B."/>
        </authorList>
    </citation>
    <scope>NUCLEOTIDE SEQUENCE [LARGE SCALE GENOMIC DNA]</scope>
    <source>
        <strain evidence="2">NJM9701</strain>
    </source>
</reference>
<dbReference type="OrthoDB" id="71501at2759"/>
<feature type="region of interest" description="Disordered" evidence="1">
    <location>
        <begin position="1"/>
        <end position="80"/>
    </location>
</feature>
<dbReference type="GeneID" id="20089595"/>
<feature type="compositionally biased region" description="Pro residues" evidence="1">
    <location>
        <begin position="44"/>
        <end position="62"/>
    </location>
</feature>
<name>A0A024TJJ6_9STRA</name>
<proteinExistence type="predicted"/>